<keyword evidence="3" id="KW-0268">Exocytosis</keyword>
<evidence type="ECO:0000256" key="3">
    <source>
        <dbReference type="ARBA" id="ARBA00022483"/>
    </source>
</evidence>
<feature type="compositionally biased region" description="Low complexity" evidence="6">
    <location>
        <begin position="64"/>
        <end position="90"/>
    </location>
</feature>
<dbReference type="InterPro" id="IPR019160">
    <property type="entry name" value="Sec3_CC"/>
</dbReference>
<keyword evidence="4 5" id="KW-0175">Coiled coil</keyword>
<keyword evidence="10" id="KW-1185">Reference proteome</keyword>
<evidence type="ECO:0000259" key="8">
    <source>
        <dbReference type="Pfam" id="PF20654"/>
    </source>
</evidence>
<feature type="coiled-coil region" evidence="5">
    <location>
        <begin position="419"/>
        <end position="446"/>
    </location>
</feature>
<feature type="compositionally biased region" description="Polar residues" evidence="6">
    <location>
        <begin position="123"/>
        <end position="140"/>
    </location>
</feature>
<comment type="caution">
    <text evidence="9">The sequence shown here is derived from an EMBL/GenBank/DDBJ whole genome shotgun (WGS) entry which is preliminary data.</text>
</comment>
<dbReference type="GO" id="GO:0000145">
    <property type="term" value="C:exocyst"/>
    <property type="evidence" value="ECO:0007669"/>
    <property type="project" value="InterPro"/>
</dbReference>
<evidence type="ECO:0000256" key="2">
    <source>
        <dbReference type="ARBA" id="ARBA00022448"/>
    </source>
</evidence>
<evidence type="ECO:0000256" key="5">
    <source>
        <dbReference type="SAM" id="Coils"/>
    </source>
</evidence>
<dbReference type="GO" id="GO:0006887">
    <property type="term" value="P:exocytosis"/>
    <property type="evidence" value="ECO:0007669"/>
    <property type="project" value="UniProtKB-KW"/>
</dbReference>
<feature type="coiled-coil region" evidence="5">
    <location>
        <begin position="479"/>
        <end position="516"/>
    </location>
</feature>
<dbReference type="EMBL" id="JBCNJP010000009">
    <property type="protein sequence ID" value="KAK9073328.1"/>
    <property type="molecule type" value="Genomic_DNA"/>
</dbReference>
<protein>
    <recommendedName>
        <fullName evidence="11">Exocyst complex component Sec3 PIP2-binding N-terminal domain-containing protein</fullName>
    </recommendedName>
</protein>
<dbReference type="Pfam" id="PF20654">
    <property type="entry name" value="Sec3_C-term"/>
    <property type="match status" value="1"/>
</dbReference>
<keyword evidence="2" id="KW-0813">Transport</keyword>
<evidence type="ECO:0008006" key="11">
    <source>
        <dbReference type="Google" id="ProtNLM"/>
    </source>
</evidence>
<dbReference type="GO" id="GO:0005886">
    <property type="term" value="C:plasma membrane"/>
    <property type="evidence" value="ECO:0007669"/>
    <property type="project" value="TreeGrafter"/>
</dbReference>
<evidence type="ECO:0000313" key="10">
    <source>
        <dbReference type="Proteomes" id="UP001408789"/>
    </source>
</evidence>
<evidence type="ECO:0000256" key="6">
    <source>
        <dbReference type="SAM" id="MobiDB-lite"/>
    </source>
</evidence>
<evidence type="ECO:0000256" key="4">
    <source>
        <dbReference type="ARBA" id="ARBA00023054"/>
    </source>
</evidence>
<dbReference type="InterPro" id="IPR048628">
    <property type="entry name" value="Sec3_C"/>
</dbReference>
<organism evidence="9 10">
    <name type="scientific">Deinandra increscens subsp. villosa</name>
    <dbReference type="NCBI Taxonomy" id="3103831"/>
    <lineage>
        <taxon>Eukaryota</taxon>
        <taxon>Viridiplantae</taxon>
        <taxon>Streptophyta</taxon>
        <taxon>Embryophyta</taxon>
        <taxon>Tracheophyta</taxon>
        <taxon>Spermatophyta</taxon>
        <taxon>Magnoliopsida</taxon>
        <taxon>eudicotyledons</taxon>
        <taxon>Gunneridae</taxon>
        <taxon>Pentapetalae</taxon>
        <taxon>asterids</taxon>
        <taxon>campanulids</taxon>
        <taxon>Asterales</taxon>
        <taxon>Asteraceae</taxon>
        <taxon>Asteroideae</taxon>
        <taxon>Heliantheae alliance</taxon>
        <taxon>Madieae</taxon>
        <taxon>Madiinae</taxon>
        <taxon>Deinandra</taxon>
    </lineage>
</organism>
<name>A0AAP0DLQ0_9ASTR</name>
<proteinExistence type="inferred from homology"/>
<accession>A0AAP0DLQ0</accession>
<reference evidence="9 10" key="1">
    <citation type="submission" date="2024-04" db="EMBL/GenBank/DDBJ databases">
        <title>The reference genome of an endangered Asteraceae, Deinandra increscens subsp. villosa, native to the Central Coast of California.</title>
        <authorList>
            <person name="Guilliams M."/>
            <person name="Hasenstab-Lehman K."/>
            <person name="Meyer R."/>
            <person name="Mcevoy S."/>
        </authorList>
    </citation>
    <scope>NUCLEOTIDE SEQUENCE [LARGE SCALE GENOMIC DNA]</scope>
    <source>
        <tissue evidence="9">Leaf</tissue>
    </source>
</reference>
<gene>
    <name evidence="9" type="ORF">SSX86_007652</name>
</gene>
<sequence length="1077" mass="121209">MAKSSADDLELRRACDTAMEGTKQKVILSIRVAKSRGIWGKSGKIGKGQMAKPRVLAVSTTTRSYPTPKPTITKPAAPSTTSATTTSSSYPFPNLSPSIANYHKTSTTCHISTATPAHPTPFAETSTAAPTRSRPTNLRQNAKKNVPYNATSFHASTSDPVSEPLSFAVANDDPKWRQAMAEEYLALLKNRTWSLVLKVPGVNVVECKWLYKLKRDVAGAISRYKARLGLILCRGLLVNRKLYLGHLPRLNTRLLQMQWLKSRGFGLSYVNCMFPLTPRQLCAKEKSQQTGAFLNVLKYSNGGVLEGFDNLRSQSVAPPQWTMRNIDDRNRLLLCILNMSKDILGHLPKVVGIDVVEMALWAKENTPVVSKKRNIQDGPVPAADVIAESDMKVMVEKELVSQAEEEDMEALLGVYVMGIGEAEAFSERLKRELHALEAANVHAILESEPLVEEVLQGLEAATIAVDDMDEWLGIFNIKLRHMREDIESIETRNNQLEMQSVNNNALIEELDKLLEKLRIPSEYAACLTGGSFDEARMLQNIEACEWLTGALRGLEPPNLDPSFANIRAVREKRAELDKLKTTFVRRASEFLRNYFASLVDFMIGDKTYFSQRGQLKRPDHADLRFKCRTYARLLQHLKSLDKNCLGPLRKAYCSSLNLLLRREAREFANELRASTKASRNPTVWLEGSSGSNQNVNNADTSTVSDAYAKMLTIFIPLLVDESSFFSHFMCFGVSALAPPGSPTNGDKSNDDDLGIMDIDDNETNTKNISELGALNESLRDLLDGIQEDFYAVVDWAYKIDPLRCISMHGITERYISGQKADAAGYVRLLLDALEERITAQFTRFVDEACHQIERNERNVRQMGVLSYIPRFATLATRMEQYIQGQSRDLVDQAYIKFIGVMFATLDKIAQTDPKYADIILLENYAAFQNSLYDLANVVPTLAKFYHQASESYEQACTRHISVIIYYQFERLFQFARRIEDLMYTITPEEIPFQLGLSKMDLRKVVKSSLSGVDKHIGAMYKKLQKNLTSEELLPSLWDKCKKEFLDKYDSFAQLVAKIYPSETIPSITEMRDILASM</sequence>
<evidence type="ECO:0000259" key="7">
    <source>
        <dbReference type="Pfam" id="PF09763"/>
    </source>
</evidence>
<dbReference type="GO" id="GO:0005546">
    <property type="term" value="F:phosphatidylinositol-4,5-bisphosphate binding"/>
    <property type="evidence" value="ECO:0007669"/>
    <property type="project" value="TreeGrafter"/>
</dbReference>
<feature type="region of interest" description="Disordered" evidence="6">
    <location>
        <begin position="59"/>
        <end position="90"/>
    </location>
</feature>
<dbReference type="Pfam" id="PF09763">
    <property type="entry name" value="Sec3_CC"/>
    <property type="match status" value="1"/>
</dbReference>
<comment type="similarity">
    <text evidence="1">Belongs to the SEC3 family.</text>
</comment>
<dbReference type="PANTHER" id="PTHR16092">
    <property type="entry name" value="SEC3/SYNTAXIN-RELATED"/>
    <property type="match status" value="1"/>
</dbReference>
<feature type="region of interest" description="Disordered" evidence="6">
    <location>
        <begin position="111"/>
        <end position="145"/>
    </location>
</feature>
<feature type="domain" description="Exocyst complex component Sec3 coiled-coil" evidence="7">
    <location>
        <begin position="422"/>
        <end position="543"/>
    </location>
</feature>
<evidence type="ECO:0000256" key="1">
    <source>
        <dbReference type="ARBA" id="ARBA00006518"/>
    </source>
</evidence>
<evidence type="ECO:0000313" key="9">
    <source>
        <dbReference type="EMBL" id="KAK9073328.1"/>
    </source>
</evidence>
<dbReference type="Proteomes" id="UP001408789">
    <property type="component" value="Unassembled WGS sequence"/>
</dbReference>
<feature type="domain" description="Exocyst complex component Sec3 C-terminal" evidence="8">
    <location>
        <begin position="773"/>
        <end position="1060"/>
    </location>
</feature>
<dbReference type="PANTHER" id="PTHR16092:SF14">
    <property type="entry name" value="EXOCYST COMPLEX COMPONENT 1 ISOFORM X1"/>
    <property type="match status" value="1"/>
</dbReference>
<dbReference type="AlphaFoldDB" id="A0AAP0DLQ0"/>
<dbReference type="GO" id="GO:0006893">
    <property type="term" value="P:Golgi to plasma membrane transport"/>
    <property type="evidence" value="ECO:0007669"/>
    <property type="project" value="TreeGrafter"/>
</dbReference>